<dbReference type="Proteomes" id="UP001165065">
    <property type="component" value="Unassembled WGS sequence"/>
</dbReference>
<sequence>MILTSMGFLPYSLETGTTSSASTELFFSPTKKDVTESLASLEDQMSSYLCSDSTAKVVEAILQASKYSPLSTSPHDTARIAVGCTEFLQILALSEMNADTLIGAAFHYASSVNTLLTNSRNLRFHNTDRVDAEALESEFLQHLAGTGIERFGTEPASIAVSAARLRRVEVIASSVQGQPSQNNSRRSLLLATTTDWRALAIRVSGCLYRLRLLERVHEAHPTVARRKEYVKGAREAMHLFSPLAKRLGMHRIKTELDEAAFRAVYPKQNKLVMEMLDEADLGEGLSQVLEEVQKGVKKILFEDDVFISEISSVTVTARKKEPFSLWKKMVKLSNGEPSMSDVPDAVAMRIIIKARPKEGEEPSVTRARETALCYYAQEKVLQKYPKVNPQKAKDYIMHPKDNGYQSLHATYSVRWHGKNWPFEVQVRSEDMHKIAEYGLAAHWAYKAGGEDEVVMEKEVGPMGAFLRGVREYDEKVGGGGKEVEKREGVEEGEQNKIREPYLDALRLDKNALLRESVFVFVNGGDEGDLCRLPKGSTVKDAVERISEGEGKRKFVCNGEQCDESHRVMNGDIVGWME</sequence>
<protein>
    <recommendedName>
        <fullName evidence="1">RelA/SpoT domain-containing protein</fullName>
    </recommendedName>
</protein>
<evidence type="ECO:0000259" key="1">
    <source>
        <dbReference type="SMART" id="SM00954"/>
    </source>
</evidence>
<dbReference type="EMBL" id="BRYA01000001">
    <property type="protein sequence ID" value="GMI30591.1"/>
    <property type="molecule type" value="Genomic_DNA"/>
</dbReference>
<keyword evidence="3" id="KW-1185">Reference proteome</keyword>
<dbReference type="InterPro" id="IPR007685">
    <property type="entry name" value="RelA_SpoT"/>
</dbReference>
<dbReference type="Gene3D" id="3.30.460.10">
    <property type="entry name" value="Beta Polymerase, domain 2"/>
    <property type="match status" value="1"/>
</dbReference>
<dbReference type="Pfam" id="PF13328">
    <property type="entry name" value="HD_4"/>
    <property type="match status" value="1"/>
</dbReference>
<dbReference type="Gene3D" id="1.10.3210.10">
    <property type="entry name" value="Hypothetical protein af1432"/>
    <property type="match status" value="1"/>
</dbReference>
<dbReference type="Pfam" id="PF02824">
    <property type="entry name" value="TGS"/>
    <property type="match status" value="1"/>
</dbReference>
<accession>A0A9W7G3E4</accession>
<feature type="domain" description="RelA/SpoT" evidence="1">
    <location>
        <begin position="317"/>
        <end position="449"/>
    </location>
</feature>
<dbReference type="CDD" id="cd05399">
    <property type="entry name" value="NT_Rel-Spo_like"/>
    <property type="match status" value="1"/>
</dbReference>
<dbReference type="OrthoDB" id="197071at2759"/>
<comment type="caution">
    <text evidence="2">The sequence shown here is derived from an EMBL/GenBank/DDBJ whole genome shotgun (WGS) entry which is preliminary data.</text>
</comment>
<dbReference type="InterPro" id="IPR043519">
    <property type="entry name" value="NT_sf"/>
</dbReference>
<evidence type="ECO:0000313" key="3">
    <source>
        <dbReference type="Proteomes" id="UP001165065"/>
    </source>
</evidence>
<dbReference type="PANTHER" id="PTHR21262">
    <property type="entry name" value="GUANOSINE-3',5'-BIS DIPHOSPHATE 3'-PYROPHOSPHOHYDROLASE"/>
    <property type="match status" value="1"/>
</dbReference>
<gene>
    <name evidence="2" type="ORF">TrCOL_g2218</name>
</gene>
<dbReference type="SUPFAM" id="SSF109604">
    <property type="entry name" value="HD-domain/PDEase-like"/>
    <property type="match status" value="1"/>
</dbReference>
<name>A0A9W7G3E4_9STRA</name>
<dbReference type="Pfam" id="PF04607">
    <property type="entry name" value="RelA_SpoT"/>
    <property type="match status" value="1"/>
</dbReference>
<dbReference type="SUPFAM" id="SSF81301">
    <property type="entry name" value="Nucleotidyltransferase"/>
    <property type="match status" value="1"/>
</dbReference>
<dbReference type="AlphaFoldDB" id="A0A9W7G3E4"/>
<reference evidence="3" key="1">
    <citation type="journal article" date="2023" name="Commun. Biol.">
        <title>Genome analysis of Parmales, the sister group of diatoms, reveals the evolutionary specialization of diatoms from phago-mixotrophs to photoautotrophs.</title>
        <authorList>
            <person name="Ban H."/>
            <person name="Sato S."/>
            <person name="Yoshikawa S."/>
            <person name="Yamada K."/>
            <person name="Nakamura Y."/>
            <person name="Ichinomiya M."/>
            <person name="Sato N."/>
            <person name="Blanc-Mathieu R."/>
            <person name="Endo H."/>
            <person name="Kuwata A."/>
            <person name="Ogata H."/>
        </authorList>
    </citation>
    <scope>NUCLEOTIDE SEQUENCE [LARGE SCALE GENOMIC DNA]</scope>
</reference>
<dbReference type="PANTHER" id="PTHR21262:SF31">
    <property type="entry name" value="GTP PYROPHOSPHOKINASE"/>
    <property type="match status" value="1"/>
</dbReference>
<organism evidence="2 3">
    <name type="scientific">Triparma columacea</name>
    <dbReference type="NCBI Taxonomy" id="722753"/>
    <lineage>
        <taxon>Eukaryota</taxon>
        <taxon>Sar</taxon>
        <taxon>Stramenopiles</taxon>
        <taxon>Ochrophyta</taxon>
        <taxon>Bolidophyceae</taxon>
        <taxon>Parmales</taxon>
        <taxon>Triparmaceae</taxon>
        <taxon>Triparma</taxon>
    </lineage>
</organism>
<dbReference type="SMART" id="SM00954">
    <property type="entry name" value="RelA_SpoT"/>
    <property type="match status" value="1"/>
</dbReference>
<dbReference type="GO" id="GO:0015969">
    <property type="term" value="P:guanosine tetraphosphate metabolic process"/>
    <property type="evidence" value="ECO:0007669"/>
    <property type="project" value="InterPro"/>
</dbReference>
<evidence type="ECO:0000313" key="2">
    <source>
        <dbReference type="EMBL" id="GMI30591.1"/>
    </source>
</evidence>
<proteinExistence type="predicted"/>
<dbReference type="InterPro" id="IPR004095">
    <property type="entry name" value="TGS"/>
</dbReference>